<dbReference type="Gene3D" id="3.40.630.190">
    <property type="entry name" value="LCP protein"/>
    <property type="match status" value="1"/>
</dbReference>
<dbReference type="Proteomes" id="UP001281731">
    <property type="component" value="Unassembled WGS sequence"/>
</dbReference>
<dbReference type="EMBL" id="JAWNGC010000004">
    <property type="protein sequence ID" value="MDY5154917.1"/>
    <property type="molecule type" value="Genomic_DNA"/>
</dbReference>
<evidence type="ECO:0000313" key="7">
    <source>
        <dbReference type="Proteomes" id="UP001275049"/>
    </source>
</evidence>
<protein>
    <submittedName>
        <fullName evidence="6">LCP family protein</fullName>
    </submittedName>
</protein>
<name>A0AAW9HX47_9ACTO</name>
<evidence type="ECO:0000313" key="6">
    <source>
        <dbReference type="EMBL" id="MDY5154917.1"/>
    </source>
</evidence>
<feature type="compositionally biased region" description="Pro residues" evidence="2">
    <location>
        <begin position="152"/>
        <end position="162"/>
    </location>
</feature>
<feature type="compositionally biased region" description="Pro residues" evidence="2">
    <location>
        <begin position="1"/>
        <end position="11"/>
    </location>
</feature>
<evidence type="ECO:0000256" key="3">
    <source>
        <dbReference type="SAM" id="Phobius"/>
    </source>
</evidence>
<evidence type="ECO:0000256" key="1">
    <source>
        <dbReference type="ARBA" id="ARBA00006068"/>
    </source>
</evidence>
<feature type="transmembrane region" description="Helical" evidence="3">
    <location>
        <begin position="181"/>
        <end position="205"/>
    </location>
</feature>
<dbReference type="PANTHER" id="PTHR33392">
    <property type="entry name" value="POLYISOPRENYL-TEICHOIC ACID--PEPTIDOGLYCAN TEICHOIC ACID TRANSFERASE TAGU"/>
    <property type="match status" value="1"/>
</dbReference>
<proteinExistence type="inferred from homology"/>
<keyword evidence="7" id="KW-1185">Reference proteome</keyword>
<evidence type="ECO:0000256" key="2">
    <source>
        <dbReference type="SAM" id="MobiDB-lite"/>
    </source>
</evidence>
<dbReference type="EMBL" id="JAWNGA010000001">
    <property type="protein sequence ID" value="MDY5132287.1"/>
    <property type="molecule type" value="Genomic_DNA"/>
</dbReference>
<evidence type="ECO:0000259" key="4">
    <source>
        <dbReference type="Pfam" id="PF03816"/>
    </source>
</evidence>
<dbReference type="Proteomes" id="UP001275049">
    <property type="component" value="Unassembled WGS sequence"/>
</dbReference>
<organism evidence="6 8">
    <name type="scientific">Actinotignum urinale</name>
    <dbReference type="NCBI Taxonomy" id="190146"/>
    <lineage>
        <taxon>Bacteria</taxon>
        <taxon>Bacillati</taxon>
        <taxon>Actinomycetota</taxon>
        <taxon>Actinomycetes</taxon>
        <taxon>Actinomycetales</taxon>
        <taxon>Actinomycetaceae</taxon>
        <taxon>Actinotignum</taxon>
    </lineage>
</organism>
<dbReference type="InterPro" id="IPR004474">
    <property type="entry name" value="LytR_CpsA_psr"/>
</dbReference>
<dbReference type="NCBIfam" id="TIGR00350">
    <property type="entry name" value="lytR_cpsA_psr"/>
    <property type="match status" value="1"/>
</dbReference>
<dbReference type="Pfam" id="PF03816">
    <property type="entry name" value="LytR_cpsA_psr"/>
    <property type="match status" value="1"/>
</dbReference>
<feature type="domain" description="Cell envelope-related transcriptional attenuator" evidence="4">
    <location>
        <begin position="249"/>
        <end position="392"/>
    </location>
</feature>
<reference evidence="6 7" key="1">
    <citation type="submission" date="2023-10" db="EMBL/GenBank/DDBJ databases">
        <title>Whole Genome based description of the genera Actinobaculum and Actinotignum reveals a complex phylogenetic relationship within the species included in the genus Actinotignum.</title>
        <authorList>
            <person name="Jensen C.S."/>
            <person name="Dargis R."/>
            <person name="Kemp M."/>
            <person name="Christensen J.J."/>
        </authorList>
    </citation>
    <scope>NUCLEOTIDE SEQUENCE</scope>
    <source>
        <strain evidence="6">SLA_B511</strain>
        <strain evidence="5 7">SLA_B974</strain>
    </source>
</reference>
<accession>A0AAW9HX47</accession>
<evidence type="ECO:0000313" key="8">
    <source>
        <dbReference type="Proteomes" id="UP001281731"/>
    </source>
</evidence>
<feature type="compositionally biased region" description="Low complexity" evidence="2">
    <location>
        <begin position="123"/>
        <end position="137"/>
    </location>
</feature>
<gene>
    <name evidence="6" type="ORF">R6G80_04160</name>
    <name evidence="5" type="ORF">R6G86_00830</name>
</gene>
<comment type="caution">
    <text evidence="6">The sequence shown here is derived from an EMBL/GenBank/DDBJ whole genome shotgun (WGS) entry which is preliminary data.</text>
</comment>
<feature type="region of interest" description="Disordered" evidence="2">
    <location>
        <begin position="1"/>
        <end position="167"/>
    </location>
</feature>
<sequence>MSGTSPTPPSFQPKKRRPRPSSADAHRVGRGKAPRIISAPVVSSDVPELSTPKPPTSPAGGHHVGPRRPTVSSRKNATPADNSEYNVNSAANNPQPPAQEPLPGANLNPGEQPPSFAPIQHTSPSQDFSSSQQPSQSAGKVRRSPQGAPVAPHRPPSQPPAGLPYEEDAPKRRFKLRPRRILKWTLRIFIILLIFLIAWPLYLLWYGNSRLHDVDALTGASDTPGNTYLIVGSDAREADGINDPTKGERADTIMLLHVPRSGNTSLISLPRDSYVEIPGEGRGKLNSAFSYGGPKLLTQTVEKLTGLTVDHYIQITMGGVQHLVDAVGGVNLCYDSDVDDEDSQMKWTAGCHDVNGQQALAFSRMRKADPLGDIGRTNRQRQVVSKVISKAASTSTLINPFRQRQLVGSVADILKVSKETSIMNIAKAGWSLRGVMGEDGVAGVPPIADLGYRVRGQSVVLLNSKELPEFFAKMRDGKLTREDVLPHFG</sequence>
<keyword evidence="3" id="KW-0472">Membrane</keyword>
<dbReference type="InterPro" id="IPR050922">
    <property type="entry name" value="LytR/CpsA/Psr_CW_biosynth"/>
</dbReference>
<feature type="compositionally biased region" description="Polar residues" evidence="2">
    <location>
        <begin position="70"/>
        <end position="85"/>
    </location>
</feature>
<dbReference type="AlphaFoldDB" id="A0AAW9HX47"/>
<dbReference type="PANTHER" id="PTHR33392:SF6">
    <property type="entry name" value="POLYISOPRENYL-TEICHOIC ACID--PEPTIDOGLYCAN TEICHOIC ACID TRANSFERASE TAGU"/>
    <property type="match status" value="1"/>
</dbReference>
<comment type="similarity">
    <text evidence="1">Belongs to the LytR/CpsA/Psr (LCP) family.</text>
</comment>
<keyword evidence="3" id="KW-1133">Transmembrane helix</keyword>
<keyword evidence="3" id="KW-0812">Transmembrane</keyword>
<dbReference type="RefSeq" id="WP_022865644.1">
    <property type="nucleotide sequence ID" value="NZ_CAMYCL010000016.1"/>
</dbReference>
<evidence type="ECO:0000313" key="5">
    <source>
        <dbReference type="EMBL" id="MDY5132287.1"/>
    </source>
</evidence>